<dbReference type="PANTHER" id="PTHR10953">
    <property type="entry name" value="UBIQUITIN-ACTIVATING ENZYME E1"/>
    <property type="match status" value="1"/>
</dbReference>
<evidence type="ECO:0000313" key="3">
    <source>
        <dbReference type="Proteomes" id="UP000288805"/>
    </source>
</evidence>
<proteinExistence type="predicted"/>
<accession>A0A438K9J8</accession>
<evidence type="ECO:0000313" key="2">
    <source>
        <dbReference type="EMBL" id="RVX17880.1"/>
    </source>
</evidence>
<name>A0A438K9J8_VITVI</name>
<evidence type="ECO:0000259" key="1">
    <source>
        <dbReference type="Pfam" id="PF00899"/>
    </source>
</evidence>
<dbReference type="Proteomes" id="UP000288805">
    <property type="component" value="Unassembled WGS sequence"/>
</dbReference>
<dbReference type="InterPro" id="IPR035985">
    <property type="entry name" value="Ubiquitin-activating_enz"/>
</dbReference>
<dbReference type="AlphaFoldDB" id="A0A438K9J8"/>
<reference evidence="2 3" key="1">
    <citation type="journal article" date="2018" name="PLoS Genet.">
        <title>Population sequencing reveals clonal diversity and ancestral inbreeding in the grapevine cultivar Chardonnay.</title>
        <authorList>
            <person name="Roach M.J."/>
            <person name="Johnson D.L."/>
            <person name="Bohlmann J."/>
            <person name="van Vuuren H.J."/>
            <person name="Jones S.J."/>
            <person name="Pretorius I.S."/>
            <person name="Schmidt S.A."/>
            <person name="Borneman A.R."/>
        </authorList>
    </citation>
    <scope>NUCLEOTIDE SEQUENCE [LARGE SCALE GENOMIC DNA]</scope>
    <source>
        <strain evidence="3">cv. Chardonnay</strain>
        <tissue evidence="2">Leaf</tissue>
    </source>
</reference>
<protein>
    <submittedName>
        <fullName evidence="2">SUMO-activating enzyme subunit 1A</fullName>
    </submittedName>
</protein>
<dbReference type="InterPro" id="IPR045886">
    <property type="entry name" value="ThiF/MoeB/HesA"/>
</dbReference>
<feature type="domain" description="THIF-type NAD/FAD binding fold" evidence="1">
    <location>
        <begin position="14"/>
        <end position="345"/>
    </location>
</feature>
<dbReference type="GO" id="GO:0008641">
    <property type="term" value="F:ubiquitin-like modifier activating enzyme activity"/>
    <property type="evidence" value="ECO:0007669"/>
    <property type="project" value="InterPro"/>
</dbReference>
<dbReference type="EMBL" id="QGNW01000012">
    <property type="protein sequence ID" value="RVX17880.1"/>
    <property type="molecule type" value="Genomic_DNA"/>
</dbReference>
<dbReference type="PANTHER" id="PTHR10953:SF162">
    <property type="entry name" value="SUMO-ACTIVATING ENZYME SUBUNIT 1"/>
    <property type="match status" value="1"/>
</dbReference>
<comment type="caution">
    <text evidence="2">The sequence shown here is derived from an EMBL/GenBank/DDBJ whole genome shotgun (WGS) entry which is preliminary data.</text>
</comment>
<dbReference type="Pfam" id="PF00899">
    <property type="entry name" value="ThiF"/>
    <property type="match status" value="1"/>
</dbReference>
<gene>
    <name evidence="2" type="primary">SAE1A_0</name>
    <name evidence="2" type="ORF">CK203_004060</name>
</gene>
<dbReference type="InterPro" id="IPR000594">
    <property type="entry name" value="ThiF_NAD_FAD-bd"/>
</dbReference>
<dbReference type="SUPFAM" id="SSF69572">
    <property type="entry name" value="Activating enzymes of the ubiquitin-like proteins"/>
    <property type="match status" value="1"/>
</dbReference>
<sequence length="346" mass="38588">MDGEELTEQETALYDRQIRVWGVDAQRRLSKAHILVSGMKGTVVEFCKNIVLAGVGSLTLVDSREVTEEALSANFLIPPDENVYSGKTLAELCCDSLKDFNPMVRVSVEKGDISSFGGDFYDRFDVVVISSCSFATKKLINEKCRKVSKRIAFYTVDCRDSCGEIYVDLQNYTYSKHLRPGSSGKGFGWVYGRKFTYLLEHYCIGDVLKGLPGKSWGYGKELDFPKKLDETDECQLQYPSFEEAVTIPWRALPKKVTKLYLAMRVIERFEEAEGRNPGEISIADLPGVLKLKKELCEAQSFNESHVPDALLERLVSDTSEFPPVCAILGGILGQEVIKAISGKGDP</sequence>
<dbReference type="Gene3D" id="3.40.50.720">
    <property type="entry name" value="NAD(P)-binding Rossmann-like Domain"/>
    <property type="match status" value="1"/>
</dbReference>
<organism evidence="2 3">
    <name type="scientific">Vitis vinifera</name>
    <name type="common">Grape</name>
    <dbReference type="NCBI Taxonomy" id="29760"/>
    <lineage>
        <taxon>Eukaryota</taxon>
        <taxon>Viridiplantae</taxon>
        <taxon>Streptophyta</taxon>
        <taxon>Embryophyta</taxon>
        <taxon>Tracheophyta</taxon>
        <taxon>Spermatophyta</taxon>
        <taxon>Magnoliopsida</taxon>
        <taxon>eudicotyledons</taxon>
        <taxon>Gunneridae</taxon>
        <taxon>Pentapetalae</taxon>
        <taxon>rosids</taxon>
        <taxon>Vitales</taxon>
        <taxon>Vitaceae</taxon>
        <taxon>Viteae</taxon>
        <taxon>Vitis</taxon>
    </lineage>
</organism>